<dbReference type="EMBL" id="KD179053">
    <property type="protein sequence ID" value="EMS54708.1"/>
    <property type="molecule type" value="Genomic_DNA"/>
</dbReference>
<organism evidence="1">
    <name type="scientific">Triticum urartu</name>
    <name type="common">Red wild einkorn</name>
    <name type="synonym">Crithodium urartu</name>
    <dbReference type="NCBI Taxonomy" id="4572"/>
    <lineage>
        <taxon>Eukaryota</taxon>
        <taxon>Viridiplantae</taxon>
        <taxon>Streptophyta</taxon>
        <taxon>Embryophyta</taxon>
        <taxon>Tracheophyta</taxon>
        <taxon>Spermatophyta</taxon>
        <taxon>Magnoliopsida</taxon>
        <taxon>Liliopsida</taxon>
        <taxon>Poales</taxon>
        <taxon>Poaceae</taxon>
        <taxon>BOP clade</taxon>
        <taxon>Pooideae</taxon>
        <taxon>Triticodae</taxon>
        <taxon>Triticeae</taxon>
        <taxon>Triticinae</taxon>
        <taxon>Triticum</taxon>
    </lineage>
</organism>
<gene>
    <name evidence="1" type="ORF">TRIUR3_30383</name>
</gene>
<proteinExistence type="predicted"/>
<name>M7YVD6_TRIUA</name>
<protein>
    <submittedName>
        <fullName evidence="1">Uncharacterized protein</fullName>
    </submittedName>
</protein>
<evidence type="ECO:0000313" key="1">
    <source>
        <dbReference type="EMBL" id="EMS54708.1"/>
    </source>
</evidence>
<reference evidence="1" key="1">
    <citation type="journal article" date="2013" name="Nature">
        <title>Draft genome of the wheat A-genome progenitor Triticum urartu.</title>
        <authorList>
            <person name="Ling H.Q."/>
            <person name="Zhao S."/>
            <person name="Liu D."/>
            <person name="Wang J."/>
            <person name="Sun H."/>
            <person name="Zhang C."/>
            <person name="Fan H."/>
            <person name="Li D."/>
            <person name="Dong L."/>
            <person name="Tao Y."/>
            <person name="Gao C."/>
            <person name="Wu H."/>
            <person name="Li Y."/>
            <person name="Cui Y."/>
            <person name="Guo X."/>
            <person name="Zheng S."/>
            <person name="Wang B."/>
            <person name="Yu K."/>
            <person name="Liang Q."/>
            <person name="Yang W."/>
            <person name="Lou X."/>
            <person name="Chen J."/>
            <person name="Feng M."/>
            <person name="Jian J."/>
            <person name="Zhang X."/>
            <person name="Luo G."/>
            <person name="Jiang Y."/>
            <person name="Liu J."/>
            <person name="Wang Z."/>
            <person name="Sha Y."/>
            <person name="Zhang B."/>
            <person name="Wu H."/>
            <person name="Tang D."/>
            <person name="Shen Q."/>
            <person name="Xue P."/>
            <person name="Zou S."/>
            <person name="Wang X."/>
            <person name="Liu X."/>
            <person name="Wang F."/>
            <person name="Yang Y."/>
            <person name="An X."/>
            <person name="Dong Z."/>
            <person name="Zhang K."/>
            <person name="Zhang X."/>
            <person name="Luo M.C."/>
            <person name="Dvorak J."/>
            <person name="Tong Y."/>
            <person name="Wang J."/>
            <person name="Yang H."/>
            <person name="Li Z."/>
            <person name="Wang D."/>
            <person name="Zhang A."/>
            <person name="Wang J."/>
        </authorList>
    </citation>
    <scope>NUCLEOTIDE SEQUENCE</scope>
</reference>
<accession>M7YVD6</accession>
<dbReference type="AlphaFoldDB" id="M7YVD6"/>
<sequence>MAWKKPTQGLDGETASKKETVEDGSAAAGHGVMGRFPMVVYSSKPGRGGDGWVIIFLPSSYLSYRPVHAFVSRSDDCFAHDEQIPDQQARNDALRKQLELEREKTRQAEELHLQNLPPIRVQRPPIPPGYDNQQRADNLSVVGTPVTAREAGHAPVFNKFYQPNKDRQLWQGYFKTYEQDMQAQFMKSLTKGPKMDFPRFLGGELLLRAFSAN</sequence>